<organism evidence="1 2">
    <name type="scientific">Heterorhabditis bacteriophora</name>
    <name type="common">Entomopathogenic nematode worm</name>
    <dbReference type="NCBI Taxonomy" id="37862"/>
    <lineage>
        <taxon>Eukaryota</taxon>
        <taxon>Metazoa</taxon>
        <taxon>Ecdysozoa</taxon>
        <taxon>Nematoda</taxon>
        <taxon>Chromadorea</taxon>
        <taxon>Rhabditida</taxon>
        <taxon>Rhabditina</taxon>
        <taxon>Rhabditomorpha</taxon>
        <taxon>Strongyloidea</taxon>
        <taxon>Heterorhabditidae</taxon>
        <taxon>Heterorhabditis</taxon>
    </lineage>
</organism>
<dbReference type="AlphaFoldDB" id="A0A1I7WZ61"/>
<accession>A0A1I7WZ61</accession>
<keyword evidence="1" id="KW-1185">Reference proteome</keyword>
<name>A0A1I7WZ61_HETBA</name>
<evidence type="ECO:0000313" key="1">
    <source>
        <dbReference type="Proteomes" id="UP000095283"/>
    </source>
</evidence>
<protein>
    <submittedName>
        <fullName evidence="2">Uncharacterized protein</fullName>
    </submittedName>
</protein>
<sequence length="246" mass="29803">MIANKKWYLSKISLLYSEFNELSIKFCGEIIGFESSLLYITKLIIKYLHKTTHYRDSELTDYDISDFHVQEVNENRFMHVSLNTFRWIFWKSTKYIKYYHKIRSYMVRSYKRSPSQRINKRFISFHMFYLKDVSINFEKAPSFVFSPIWIFHYSNTYSAKTVHREICPLTIRQYYWKAEMNASDMCEKHKIGVSTKLVTTNKLLEILLKVIFVEIENYYNTFQIGLFSLKIYSSRDDLSKYKSYIK</sequence>
<dbReference type="WBParaSite" id="Hba_10467">
    <property type="protein sequence ID" value="Hba_10467"/>
    <property type="gene ID" value="Hba_10467"/>
</dbReference>
<dbReference type="Proteomes" id="UP000095283">
    <property type="component" value="Unplaced"/>
</dbReference>
<reference evidence="2" key="1">
    <citation type="submission" date="2016-11" db="UniProtKB">
        <authorList>
            <consortium name="WormBaseParasite"/>
        </authorList>
    </citation>
    <scope>IDENTIFICATION</scope>
</reference>
<evidence type="ECO:0000313" key="2">
    <source>
        <dbReference type="WBParaSite" id="Hba_10467"/>
    </source>
</evidence>
<proteinExistence type="predicted"/>